<sequence length="319" mass="33131">MNTAHRSPALLAALPLALVLASCSAPSEPAGPDPESAAGPTASSTASSTAEPTAEPNPESAADPAAKTPAPGAGAAAAQDTPANAQGNAEEDAEVLQAADEALQEAADEALGLMAGVEDLGPGWRVSESNSKSFAPSEVEPTAAEACTEPLALLSGDQRIFLFESIRLGYIYATEEGQSDRHLTVTSFPALFGTGLLRSPEAEGLLGQFEDRARECSRITSPDGLQDAWVELSLVDELDDDSALLLTEHGPRPGFPGTTSIYSYITVVSEDLLVITELGSEHTDGESLAELDRVHHLEVERARAALDGLTAYDELLEAA</sequence>
<evidence type="ECO:0000313" key="3">
    <source>
        <dbReference type="EMBL" id="GAA3712938.1"/>
    </source>
</evidence>
<accession>A0ABP7E1Z3</accession>
<organism evidence="3 4">
    <name type="scientific">Zhihengliuella alba</name>
    <dbReference type="NCBI Taxonomy" id="547018"/>
    <lineage>
        <taxon>Bacteria</taxon>
        <taxon>Bacillati</taxon>
        <taxon>Actinomycetota</taxon>
        <taxon>Actinomycetes</taxon>
        <taxon>Micrococcales</taxon>
        <taxon>Micrococcaceae</taxon>
        <taxon>Zhihengliuella</taxon>
    </lineage>
</organism>
<name>A0ABP7E1Z3_9MICC</name>
<evidence type="ECO:0000256" key="2">
    <source>
        <dbReference type="SAM" id="SignalP"/>
    </source>
</evidence>
<evidence type="ECO:0008006" key="5">
    <source>
        <dbReference type="Google" id="ProtNLM"/>
    </source>
</evidence>
<dbReference type="EMBL" id="BAABCJ010000007">
    <property type="protein sequence ID" value="GAA3712938.1"/>
    <property type="molecule type" value="Genomic_DNA"/>
</dbReference>
<gene>
    <name evidence="3" type="ORF">GCM10022377_28430</name>
</gene>
<keyword evidence="2" id="KW-0732">Signal</keyword>
<dbReference type="PROSITE" id="PS51257">
    <property type="entry name" value="PROKAR_LIPOPROTEIN"/>
    <property type="match status" value="1"/>
</dbReference>
<feature type="compositionally biased region" description="Low complexity" evidence="1">
    <location>
        <begin position="34"/>
        <end position="86"/>
    </location>
</feature>
<evidence type="ECO:0000313" key="4">
    <source>
        <dbReference type="Proteomes" id="UP001501536"/>
    </source>
</evidence>
<reference evidence="4" key="1">
    <citation type="journal article" date="2019" name="Int. J. Syst. Evol. Microbiol.">
        <title>The Global Catalogue of Microorganisms (GCM) 10K type strain sequencing project: providing services to taxonomists for standard genome sequencing and annotation.</title>
        <authorList>
            <consortium name="The Broad Institute Genomics Platform"/>
            <consortium name="The Broad Institute Genome Sequencing Center for Infectious Disease"/>
            <person name="Wu L."/>
            <person name="Ma J."/>
        </authorList>
    </citation>
    <scope>NUCLEOTIDE SEQUENCE [LARGE SCALE GENOMIC DNA]</scope>
    <source>
        <strain evidence="4">JCM 16961</strain>
    </source>
</reference>
<feature type="region of interest" description="Disordered" evidence="1">
    <location>
        <begin position="24"/>
        <end position="96"/>
    </location>
</feature>
<dbReference type="Proteomes" id="UP001501536">
    <property type="component" value="Unassembled WGS sequence"/>
</dbReference>
<evidence type="ECO:0000256" key="1">
    <source>
        <dbReference type="SAM" id="MobiDB-lite"/>
    </source>
</evidence>
<keyword evidence="4" id="KW-1185">Reference proteome</keyword>
<protein>
    <recommendedName>
        <fullName evidence="5">Sensor domain-containing protein</fullName>
    </recommendedName>
</protein>
<feature type="chain" id="PRO_5045871919" description="Sensor domain-containing protein" evidence="2">
    <location>
        <begin position="28"/>
        <end position="319"/>
    </location>
</feature>
<dbReference type="RefSeq" id="WP_344886153.1">
    <property type="nucleotide sequence ID" value="NZ_BAABCJ010000007.1"/>
</dbReference>
<comment type="caution">
    <text evidence="3">The sequence shown here is derived from an EMBL/GenBank/DDBJ whole genome shotgun (WGS) entry which is preliminary data.</text>
</comment>
<feature type="signal peptide" evidence="2">
    <location>
        <begin position="1"/>
        <end position="27"/>
    </location>
</feature>
<proteinExistence type="predicted"/>